<dbReference type="AlphaFoldDB" id="W1Q0L1"/>
<dbReference type="Proteomes" id="UP000017836">
    <property type="component" value="Unassembled WGS sequence"/>
</dbReference>
<dbReference type="PANTHER" id="PTHR35992">
    <property type="entry name" value="CYTOMATRIX PROTEIN-LIKE PROTEIN"/>
    <property type="match status" value="1"/>
</dbReference>
<reference evidence="4" key="1">
    <citation type="journal article" date="2013" name="Science">
        <title>The Amborella genome and the evolution of flowering plants.</title>
        <authorList>
            <consortium name="Amborella Genome Project"/>
        </authorList>
    </citation>
    <scope>NUCLEOTIDE SEQUENCE [LARGE SCALE GENOMIC DNA]</scope>
</reference>
<organism evidence="3 4">
    <name type="scientific">Amborella trichopoda</name>
    <dbReference type="NCBI Taxonomy" id="13333"/>
    <lineage>
        <taxon>Eukaryota</taxon>
        <taxon>Viridiplantae</taxon>
        <taxon>Streptophyta</taxon>
        <taxon>Embryophyta</taxon>
        <taxon>Tracheophyta</taxon>
        <taxon>Spermatophyta</taxon>
        <taxon>Magnoliopsida</taxon>
        <taxon>Amborellales</taxon>
        <taxon>Amborellaceae</taxon>
        <taxon>Amborella</taxon>
    </lineage>
</organism>
<evidence type="ECO:0000313" key="4">
    <source>
        <dbReference type="Proteomes" id="UP000017836"/>
    </source>
</evidence>
<gene>
    <name evidence="3" type="ORF">AMTR_s00041p00219860</name>
</gene>
<dbReference type="eggNOG" id="ENOG502QW57">
    <property type="taxonomic scope" value="Eukaryota"/>
</dbReference>
<proteinExistence type="predicted"/>
<name>W1Q0L1_AMBTC</name>
<dbReference type="HOGENOM" id="CLU_611600_0_0_1"/>
<sequence>MEEGVCVTSASDPLSSIHGRTLLKSLIRLLKVKQSQLEFFADERKLLEERLKVQHKLWVSEIHQFELQISQMERALTMANFGRAVDMAKMDHLITMKEKEAHLCKLKLEYAESDLEDQLFCTNCLSEKTCDRQGHVSGTEKGEGGVNQGRSSSKKTDQSSNKLQAELRKLSSECEKLNLKKNRDVSALLLERNFVWDQMKRMEEDYIGRLKGKEKELELANETTEKFGHNLEKLQSTLDEKDAIVIKLKSDLAESKAELDKLNKELSRLSHELVSTKNKKVGSEEDLDICSLDKEERGSRRKILLVDKQADGLEASYTVSKKDNDLNDKTSKKDLIVRLNELSKQTEIMHVENEHLRMLCADLKDQLNKQNHPVKENGDPLGLVQRNLTEEMERAVIQDPVAEPFLKSCDKHKVEDARVPKQSLKTPALRKEEGIGNGVMRMRSSAIC</sequence>
<evidence type="ECO:0000313" key="3">
    <source>
        <dbReference type="EMBL" id="ERN13515.1"/>
    </source>
</evidence>
<dbReference type="EMBL" id="KI392588">
    <property type="protein sequence ID" value="ERN13515.1"/>
    <property type="molecule type" value="Genomic_DNA"/>
</dbReference>
<dbReference type="OMA" id="IMHVENE"/>
<dbReference type="PANTHER" id="PTHR35992:SF1">
    <property type="entry name" value="CYTOMATRIX PROTEIN-LIKE PROTEIN"/>
    <property type="match status" value="1"/>
</dbReference>
<feature type="coiled-coil region" evidence="1">
    <location>
        <begin position="245"/>
        <end position="279"/>
    </location>
</feature>
<evidence type="ECO:0000256" key="2">
    <source>
        <dbReference type="SAM" id="MobiDB-lite"/>
    </source>
</evidence>
<protein>
    <submittedName>
        <fullName evidence="3">Uncharacterized protein</fullName>
    </submittedName>
</protein>
<dbReference type="Gramene" id="ERN13515">
    <property type="protein sequence ID" value="ERN13515"/>
    <property type="gene ID" value="AMTR_s00041p00219860"/>
</dbReference>
<keyword evidence="1" id="KW-0175">Coiled coil</keyword>
<feature type="region of interest" description="Disordered" evidence="2">
    <location>
        <begin position="132"/>
        <end position="164"/>
    </location>
</feature>
<evidence type="ECO:0000256" key="1">
    <source>
        <dbReference type="SAM" id="Coils"/>
    </source>
</evidence>
<keyword evidence="4" id="KW-1185">Reference proteome</keyword>
<accession>W1Q0L1</accession>
<feature type="compositionally biased region" description="Basic and acidic residues" evidence="2">
    <location>
        <begin position="132"/>
        <end position="143"/>
    </location>
</feature>
<dbReference type="STRING" id="13333.W1Q0L1"/>